<evidence type="ECO:0000313" key="2">
    <source>
        <dbReference type="EMBL" id="COW77800.1"/>
    </source>
</evidence>
<evidence type="ECO:0000256" key="1">
    <source>
        <dbReference type="SAM" id="MobiDB-lite"/>
    </source>
</evidence>
<comment type="caution">
    <text evidence="2">The sequence shown here is derived from an EMBL/GenBank/DDBJ whole genome shotgun (WGS) entry which is preliminary data.</text>
</comment>
<dbReference type="AlphaFoldDB" id="A0A916L770"/>
<sequence>MEMHVDTTFGRRQGDHAAGLRGAHHRGHVELREHPFDSHHLRMMGVQPVLDGIADGQQALRQGRIRRCAHHVDIQRGELPTTPTLDKRQPASGQPGIDTHHPHRTLPQPFPNNRSIR</sequence>
<organism evidence="2 3">
    <name type="scientific">Mycobacterium tuberculosis</name>
    <dbReference type="NCBI Taxonomy" id="1773"/>
    <lineage>
        <taxon>Bacteria</taxon>
        <taxon>Bacillati</taxon>
        <taxon>Actinomycetota</taxon>
        <taxon>Actinomycetes</taxon>
        <taxon>Mycobacteriales</taxon>
        <taxon>Mycobacteriaceae</taxon>
        <taxon>Mycobacterium</taxon>
        <taxon>Mycobacterium tuberculosis complex</taxon>
    </lineage>
</organism>
<evidence type="ECO:0000313" key="3">
    <source>
        <dbReference type="Proteomes" id="UP000039021"/>
    </source>
</evidence>
<reference evidence="3" key="1">
    <citation type="submission" date="2015-03" db="EMBL/GenBank/DDBJ databases">
        <authorList>
            <consortium name="Pathogen Informatics"/>
        </authorList>
    </citation>
    <scope>NUCLEOTIDE SEQUENCE [LARGE SCALE GENOMIC DNA]</scope>
    <source>
        <strain evidence="3">N09902308</strain>
    </source>
</reference>
<feature type="region of interest" description="Disordered" evidence="1">
    <location>
        <begin position="71"/>
        <end position="117"/>
    </location>
</feature>
<proteinExistence type="predicted"/>
<dbReference type="EMBL" id="CSBK01000009">
    <property type="protein sequence ID" value="COW77800.1"/>
    <property type="molecule type" value="Genomic_DNA"/>
</dbReference>
<name>A0A916L770_MYCTX</name>
<gene>
    <name evidence="2" type="ORF">ERS007739_00050</name>
</gene>
<accession>A0A916L770</accession>
<protein>
    <submittedName>
        <fullName evidence="2">Uncharacterized protein</fullName>
    </submittedName>
</protein>
<dbReference type="Proteomes" id="UP000039021">
    <property type="component" value="Unassembled WGS sequence"/>
</dbReference>